<dbReference type="AlphaFoldDB" id="A0A6C2YRU1"/>
<dbReference type="Proteomes" id="UP000464378">
    <property type="component" value="Chromosome"/>
</dbReference>
<protein>
    <recommendedName>
        <fullName evidence="3">DUF1559 domain-containing protein</fullName>
    </recommendedName>
</protein>
<evidence type="ECO:0000256" key="2">
    <source>
        <dbReference type="SAM" id="Phobius"/>
    </source>
</evidence>
<dbReference type="PRINTS" id="PR00813">
    <property type="entry name" value="BCTERIALGSPG"/>
</dbReference>
<dbReference type="EMBL" id="LR586016">
    <property type="protein sequence ID" value="VIP03843.1"/>
    <property type="molecule type" value="Genomic_DNA"/>
</dbReference>
<accession>A0A6C2YRU1</accession>
<dbReference type="InParanoid" id="A0A6C2YRU1"/>
<dbReference type="Pfam" id="PF07596">
    <property type="entry name" value="SBP_bac_10"/>
    <property type="match status" value="1"/>
</dbReference>
<dbReference type="NCBIfam" id="TIGR04294">
    <property type="entry name" value="pre_pil_HX9DG"/>
    <property type="match status" value="1"/>
</dbReference>
<sequence>MRYTTSTRPRSGFTLIELLVVIAIIAILIGLLLPAVQKVREAAARMKCQNNIKQLGLALHMHHQDYERFPSAYQNRTDLPSGNFYRWSVLAMLTPYLEQTNLYRQLDLNSSLYDNSSGVVVRPQHVQWVSQTVPLFLCPSDRGQPIQTGWAPSNYVVCSGSGLNGGVNTNTDGLFFIDSRVRMTDITDGTSNTAAMAEQILGAGTPAAPATVARPFEIREIYAWVPTAPTLDLTTCNSASGQADRGSRWADGASTSTLYNHFLTPNSTNSDCFSRFAGWKAARSRHTGGANVLLADGSVRFVTNSISSVTWAALGSRAGGEVLQDF</sequence>
<dbReference type="GO" id="GO:0015627">
    <property type="term" value="C:type II protein secretion system complex"/>
    <property type="evidence" value="ECO:0007669"/>
    <property type="project" value="InterPro"/>
</dbReference>
<feature type="domain" description="DUF1559" evidence="3">
    <location>
        <begin position="37"/>
        <end position="306"/>
    </location>
</feature>
<dbReference type="NCBIfam" id="TIGR02532">
    <property type="entry name" value="IV_pilin_GFxxxE"/>
    <property type="match status" value="1"/>
</dbReference>
<evidence type="ECO:0000313" key="5">
    <source>
        <dbReference type="Proteomes" id="UP000464378"/>
    </source>
</evidence>
<keyword evidence="1" id="KW-0488">Methylation</keyword>
<dbReference type="InterPro" id="IPR000983">
    <property type="entry name" value="Bac_GSPG_pilin"/>
</dbReference>
<feature type="transmembrane region" description="Helical" evidence="2">
    <location>
        <begin position="12"/>
        <end position="36"/>
    </location>
</feature>
<dbReference type="PROSITE" id="PS00409">
    <property type="entry name" value="PROKAR_NTER_METHYL"/>
    <property type="match status" value="1"/>
</dbReference>
<dbReference type="EMBL" id="LR593887">
    <property type="protein sequence ID" value="VTS05053.1"/>
    <property type="molecule type" value="Genomic_DNA"/>
</dbReference>
<keyword evidence="2" id="KW-1133">Transmembrane helix</keyword>
<reference evidence="4" key="1">
    <citation type="submission" date="2019-04" db="EMBL/GenBank/DDBJ databases">
        <authorList>
            <consortium name="Science for Life Laboratories"/>
        </authorList>
    </citation>
    <scope>NUCLEOTIDE SEQUENCE</scope>
    <source>
        <strain evidence="4">MBLW1</strain>
    </source>
</reference>
<organism evidence="4">
    <name type="scientific">Tuwongella immobilis</name>
    <dbReference type="NCBI Taxonomy" id="692036"/>
    <lineage>
        <taxon>Bacteria</taxon>
        <taxon>Pseudomonadati</taxon>
        <taxon>Planctomycetota</taxon>
        <taxon>Planctomycetia</taxon>
        <taxon>Gemmatales</taxon>
        <taxon>Gemmataceae</taxon>
        <taxon>Tuwongella</taxon>
    </lineage>
</organism>
<dbReference type="InterPro" id="IPR045584">
    <property type="entry name" value="Pilin-like"/>
</dbReference>
<keyword evidence="2" id="KW-0472">Membrane</keyword>
<dbReference type="InterPro" id="IPR012902">
    <property type="entry name" value="N_methyl_site"/>
</dbReference>
<evidence type="ECO:0000313" key="4">
    <source>
        <dbReference type="EMBL" id="VIP03843.1"/>
    </source>
</evidence>
<evidence type="ECO:0000256" key="1">
    <source>
        <dbReference type="ARBA" id="ARBA00022481"/>
    </source>
</evidence>
<evidence type="ECO:0000259" key="3">
    <source>
        <dbReference type="Pfam" id="PF07596"/>
    </source>
</evidence>
<dbReference type="Gene3D" id="3.30.700.10">
    <property type="entry name" value="Glycoprotein, Type 4 Pilin"/>
    <property type="match status" value="1"/>
</dbReference>
<dbReference type="GO" id="GO:0015628">
    <property type="term" value="P:protein secretion by the type II secretion system"/>
    <property type="evidence" value="ECO:0007669"/>
    <property type="project" value="InterPro"/>
</dbReference>
<keyword evidence="5" id="KW-1185">Reference proteome</keyword>
<proteinExistence type="predicted"/>
<dbReference type="RefSeq" id="WP_162658996.1">
    <property type="nucleotide sequence ID" value="NZ_LR593887.1"/>
</dbReference>
<dbReference type="InterPro" id="IPR027558">
    <property type="entry name" value="Pre_pil_HX9DG_C"/>
</dbReference>
<dbReference type="PANTHER" id="PTHR30093:SF2">
    <property type="entry name" value="TYPE II SECRETION SYSTEM PROTEIN H"/>
    <property type="match status" value="1"/>
</dbReference>
<dbReference type="SUPFAM" id="SSF54523">
    <property type="entry name" value="Pili subunits"/>
    <property type="match status" value="1"/>
</dbReference>
<dbReference type="Pfam" id="PF07963">
    <property type="entry name" value="N_methyl"/>
    <property type="match status" value="1"/>
</dbReference>
<dbReference type="PANTHER" id="PTHR30093">
    <property type="entry name" value="GENERAL SECRETION PATHWAY PROTEIN G"/>
    <property type="match status" value="1"/>
</dbReference>
<gene>
    <name evidence="4" type="ORF">GMBLW1_01170</name>
</gene>
<dbReference type="KEGG" id="tim:GMBLW1_01170"/>
<dbReference type="InterPro" id="IPR011453">
    <property type="entry name" value="DUF1559"/>
</dbReference>
<name>A0A6C2YRU1_9BACT</name>
<keyword evidence="2" id="KW-0812">Transmembrane</keyword>